<keyword evidence="2" id="KW-1185">Reference proteome</keyword>
<accession>A0AAE0RB50</accession>
<sequence>MFYRGTIESILSSCITAWFGNCTVLDRKSLQRIVTTAENIIGVSLPSITDMYTTCCILKANNIVDDPTHSSHTLFILLPSGKSSAPRSSIKSLVLVLLENPAINLRLTLLTLNPNNSIGNSPREAMNSLRGCILHY</sequence>
<dbReference type="Proteomes" id="UP001274896">
    <property type="component" value="Unassembled WGS sequence"/>
</dbReference>
<name>A0AAE0RB50_9TELE</name>
<gene>
    <name evidence="1" type="ORF">QTP70_001314</name>
</gene>
<evidence type="ECO:0000313" key="1">
    <source>
        <dbReference type="EMBL" id="KAK3547948.1"/>
    </source>
</evidence>
<dbReference type="EMBL" id="JAUCMX010000004">
    <property type="protein sequence ID" value="KAK3547948.1"/>
    <property type="molecule type" value="Genomic_DNA"/>
</dbReference>
<reference evidence="1" key="1">
    <citation type="submission" date="2023-06" db="EMBL/GenBank/DDBJ databases">
        <title>Male Hemibagrus guttatus genome.</title>
        <authorList>
            <person name="Bian C."/>
        </authorList>
    </citation>
    <scope>NUCLEOTIDE SEQUENCE</scope>
    <source>
        <strain evidence="1">Male_cb2023</strain>
        <tissue evidence="1">Muscle</tissue>
    </source>
</reference>
<dbReference type="AlphaFoldDB" id="A0AAE0RB50"/>
<comment type="caution">
    <text evidence="1">The sequence shown here is derived from an EMBL/GenBank/DDBJ whole genome shotgun (WGS) entry which is preliminary data.</text>
</comment>
<organism evidence="1 2">
    <name type="scientific">Hemibagrus guttatus</name>
    <dbReference type="NCBI Taxonomy" id="175788"/>
    <lineage>
        <taxon>Eukaryota</taxon>
        <taxon>Metazoa</taxon>
        <taxon>Chordata</taxon>
        <taxon>Craniata</taxon>
        <taxon>Vertebrata</taxon>
        <taxon>Euteleostomi</taxon>
        <taxon>Actinopterygii</taxon>
        <taxon>Neopterygii</taxon>
        <taxon>Teleostei</taxon>
        <taxon>Ostariophysi</taxon>
        <taxon>Siluriformes</taxon>
        <taxon>Bagridae</taxon>
        <taxon>Hemibagrus</taxon>
    </lineage>
</organism>
<evidence type="ECO:0000313" key="2">
    <source>
        <dbReference type="Proteomes" id="UP001274896"/>
    </source>
</evidence>
<protein>
    <submittedName>
        <fullName evidence="1">Uncharacterized protein</fullName>
    </submittedName>
</protein>
<proteinExistence type="predicted"/>